<dbReference type="InterPro" id="IPR020612">
    <property type="entry name" value="Methylthiotransferase_CS"/>
</dbReference>
<dbReference type="PROSITE" id="PS51449">
    <property type="entry name" value="MTTASE_N"/>
    <property type="match status" value="1"/>
</dbReference>
<keyword evidence="3" id="KW-0808">Transferase</keyword>
<evidence type="ECO:0000256" key="3">
    <source>
        <dbReference type="ARBA" id="ARBA00022679"/>
    </source>
</evidence>
<keyword evidence="5" id="KW-0479">Metal-binding</keyword>
<dbReference type="InterPro" id="IPR006638">
    <property type="entry name" value="Elp3/MiaA/NifB-like_rSAM"/>
</dbReference>
<dbReference type="SMART" id="SM00729">
    <property type="entry name" value="Elp3"/>
    <property type="match status" value="1"/>
</dbReference>
<evidence type="ECO:0000256" key="2">
    <source>
        <dbReference type="ARBA" id="ARBA00022485"/>
    </source>
</evidence>
<dbReference type="SFLD" id="SFLDG01082">
    <property type="entry name" value="B12-binding_domain_containing"/>
    <property type="match status" value="1"/>
</dbReference>
<keyword evidence="7" id="KW-0411">Iron-sulfur</keyword>
<dbReference type="NCBIfam" id="TIGR00089">
    <property type="entry name" value="MiaB/RimO family radical SAM methylthiotransferase"/>
    <property type="match status" value="1"/>
</dbReference>
<keyword evidence="2" id="KW-0004">4Fe-4S</keyword>
<dbReference type="Pfam" id="PF04055">
    <property type="entry name" value="Radical_SAM"/>
    <property type="match status" value="1"/>
</dbReference>
<evidence type="ECO:0000313" key="11">
    <source>
        <dbReference type="EMBL" id="HIQ78991.1"/>
    </source>
</evidence>
<dbReference type="PANTHER" id="PTHR11918">
    <property type="entry name" value="RADICAL SAM PROTEINS"/>
    <property type="match status" value="1"/>
</dbReference>
<evidence type="ECO:0000256" key="6">
    <source>
        <dbReference type="ARBA" id="ARBA00023004"/>
    </source>
</evidence>
<evidence type="ECO:0000256" key="5">
    <source>
        <dbReference type="ARBA" id="ARBA00022723"/>
    </source>
</evidence>
<dbReference type="CDD" id="cd01335">
    <property type="entry name" value="Radical_SAM"/>
    <property type="match status" value="1"/>
</dbReference>
<dbReference type="Gene3D" id="3.40.50.12160">
    <property type="entry name" value="Methylthiotransferase, N-terminal domain"/>
    <property type="match status" value="1"/>
</dbReference>
<feature type="compositionally biased region" description="Basic and acidic residues" evidence="8">
    <location>
        <begin position="349"/>
        <end position="359"/>
    </location>
</feature>
<gene>
    <name evidence="11" type="primary">mtaB</name>
    <name evidence="11" type="ORF">IAB77_07000</name>
</gene>
<evidence type="ECO:0000256" key="8">
    <source>
        <dbReference type="SAM" id="MobiDB-lite"/>
    </source>
</evidence>
<dbReference type="SUPFAM" id="SSF102114">
    <property type="entry name" value="Radical SAM enzymes"/>
    <property type="match status" value="1"/>
</dbReference>
<proteinExistence type="predicted"/>
<comment type="cofactor">
    <cofactor evidence="1">
        <name>[4Fe-4S] cluster</name>
        <dbReference type="ChEBI" id="CHEBI:49883"/>
    </cofactor>
</comment>
<dbReference type="PROSITE" id="PS01278">
    <property type="entry name" value="MTTASE_RADICAL"/>
    <property type="match status" value="1"/>
</dbReference>
<dbReference type="GO" id="GO:0035598">
    <property type="term" value="F:tRNA (N(6)-L-threonylcarbamoyladenosine(37)-C(2))-methylthiotransferase activity"/>
    <property type="evidence" value="ECO:0007669"/>
    <property type="project" value="TreeGrafter"/>
</dbReference>
<feature type="region of interest" description="Disordered" evidence="8">
    <location>
        <begin position="335"/>
        <end position="360"/>
    </location>
</feature>
<accession>A0A9D0ZGG6</accession>
<evidence type="ECO:0000313" key="12">
    <source>
        <dbReference type="Proteomes" id="UP000824262"/>
    </source>
</evidence>
<dbReference type="Pfam" id="PF00919">
    <property type="entry name" value="UPF0004"/>
    <property type="match status" value="1"/>
</dbReference>
<organism evidence="11 12">
    <name type="scientific">Candidatus Scatomorpha intestinavium</name>
    <dbReference type="NCBI Taxonomy" id="2840922"/>
    <lineage>
        <taxon>Bacteria</taxon>
        <taxon>Bacillati</taxon>
        <taxon>Bacillota</taxon>
        <taxon>Clostridia</taxon>
        <taxon>Eubacteriales</taxon>
        <taxon>Candidatus Scatomorpha</taxon>
    </lineage>
</organism>
<dbReference type="Gene3D" id="3.80.30.20">
    <property type="entry name" value="tm_1862 like domain"/>
    <property type="match status" value="1"/>
</dbReference>
<dbReference type="InterPro" id="IPR007197">
    <property type="entry name" value="rSAM"/>
</dbReference>
<feature type="domain" description="MTTase N-terminal" evidence="9">
    <location>
        <begin position="1"/>
        <end position="112"/>
    </location>
</feature>
<dbReference type="InterPro" id="IPR038135">
    <property type="entry name" value="Methylthiotransferase_N_sf"/>
</dbReference>
<feature type="domain" description="Radical SAM core" evidence="10">
    <location>
        <begin position="137"/>
        <end position="370"/>
    </location>
</feature>
<dbReference type="InterPro" id="IPR058240">
    <property type="entry name" value="rSAM_sf"/>
</dbReference>
<sequence length="428" mass="46420">MRYIIDTLGCKVNQYETQAMETLLAERGHTPAGDGETADAVIVNTCAVTAESGRKSRQALRRLAEGHPGAVRAVCGCWSQVEPDSAAALGADIVWGSGDRHGFIDALERAVEGGGHGRLIDKPFTRREIERLPAGAFSGHARAYLKIEDGCENFCTYCIIPYARGRVRSLPPDEAAEEAASLDARGYRELVLTGIEIASYGSDLPGAPSLADVIEAVSAAAPDMRLRLGSLEPTVVTEKFCSRLAALGTVCDHFHLSLQSGSDGTLRRMRRKYGTEEFFAVTERLRRHFPHCAITGDLIAGFPGETEAEHAETLAFIEKCAFAALHVFPYSRRPGTPADAMPGQLTASEKSRRAHEAHETAQLSRRTYLRSCVGRTLEVLFETEEDGVSTGHATNYMEVSVRGTQLRRLVKTVKITGLSGEMLVGDVV</sequence>
<comment type="caution">
    <text evidence="11">The sequence shown here is derived from an EMBL/GenBank/DDBJ whole genome shotgun (WGS) entry which is preliminary data.</text>
</comment>
<reference evidence="11" key="2">
    <citation type="journal article" date="2021" name="PeerJ">
        <title>Extensive microbial diversity within the chicken gut microbiome revealed by metagenomics and culture.</title>
        <authorList>
            <person name="Gilroy R."/>
            <person name="Ravi A."/>
            <person name="Getino M."/>
            <person name="Pursley I."/>
            <person name="Horton D.L."/>
            <person name="Alikhan N.F."/>
            <person name="Baker D."/>
            <person name="Gharbi K."/>
            <person name="Hall N."/>
            <person name="Watson M."/>
            <person name="Adriaenssens E.M."/>
            <person name="Foster-Nyarko E."/>
            <person name="Jarju S."/>
            <person name="Secka A."/>
            <person name="Antonio M."/>
            <person name="Oren A."/>
            <person name="Chaudhuri R.R."/>
            <person name="La Ragione R."/>
            <person name="Hildebrand F."/>
            <person name="Pallen M.J."/>
        </authorList>
    </citation>
    <scope>NUCLEOTIDE SEQUENCE</scope>
    <source>
        <strain evidence="11">ChiBcolR7-354</strain>
    </source>
</reference>
<dbReference type="NCBIfam" id="TIGR01579">
    <property type="entry name" value="MiaB-like-C"/>
    <property type="match status" value="1"/>
</dbReference>
<dbReference type="GO" id="GO:0051539">
    <property type="term" value="F:4 iron, 4 sulfur cluster binding"/>
    <property type="evidence" value="ECO:0007669"/>
    <property type="project" value="UniProtKB-KW"/>
</dbReference>
<reference evidence="11" key="1">
    <citation type="submission" date="2020-10" db="EMBL/GenBank/DDBJ databases">
        <authorList>
            <person name="Gilroy R."/>
        </authorList>
    </citation>
    <scope>NUCLEOTIDE SEQUENCE</scope>
    <source>
        <strain evidence="11">ChiBcolR7-354</strain>
    </source>
</reference>
<evidence type="ECO:0000256" key="7">
    <source>
        <dbReference type="ARBA" id="ARBA00023014"/>
    </source>
</evidence>
<dbReference type="PROSITE" id="PS51918">
    <property type="entry name" value="RADICAL_SAM"/>
    <property type="match status" value="1"/>
</dbReference>
<dbReference type="SFLD" id="SFLDG01061">
    <property type="entry name" value="methylthiotransferase"/>
    <property type="match status" value="1"/>
</dbReference>
<dbReference type="AlphaFoldDB" id="A0A9D0ZGG6"/>
<dbReference type="SFLD" id="SFLDS00029">
    <property type="entry name" value="Radical_SAM"/>
    <property type="match status" value="1"/>
</dbReference>
<dbReference type="InterPro" id="IPR023404">
    <property type="entry name" value="rSAM_horseshoe"/>
</dbReference>
<evidence type="ECO:0000256" key="1">
    <source>
        <dbReference type="ARBA" id="ARBA00001966"/>
    </source>
</evidence>
<evidence type="ECO:0000256" key="4">
    <source>
        <dbReference type="ARBA" id="ARBA00022691"/>
    </source>
</evidence>
<dbReference type="InterPro" id="IPR006467">
    <property type="entry name" value="MiaB-like_bact"/>
</dbReference>
<protein>
    <submittedName>
        <fullName evidence="11">tRNA (N(6)-L-threonylcarbamoyladenosine(37)-C(2))-methylthiotransferase MtaB</fullName>
    </submittedName>
</protein>
<dbReference type="InterPro" id="IPR005839">
    <property type="entry name" value="Methylthiotransferase"/>
</dbReference>
<dbReference type="EMBL" id="DVGA01000070">
    <property type="protein sequence ID" value="HIQ78991.1"/>
    <property type="molecule type" value="Genomic_DNA"/>
</dbReference>
<dbReference type="PANTHER" id="PTHR11918:SF45">
    <property type="entry name" value="THREONYLCARBAMOYLADENOSINE TRNA METHYLTHIOTRANSFERASE"/>
    <property type="match status" value="1"/>
</dbReference>
<dbReference type="GO" id="GO:0046872">
    <property type="term" value="F:metal ion binding"/>
    <property type="evidence" value="ECO:0007669"/>
    <property type="project" value="UniProtKB-KW"/>
</dbReference>
<dbReference type="InterPro" id="IPR013848">
    <property type="entry name" value="Methylthiotransferase_N"/>
</dbReference>
<dbReference type="Proteomes" id="UP000824262">
    <property type="component" value="Unassembled WGS sequence"/>
</dbReference>
<keyword evidence="6" id="KW-0408">Iron</keyword>
<keyword evidence="4" id="KW-0949">S-adenosyl-L-methionine</keyword>
<evidence type="ECO:0000259" key="9">
    <source>
        <dbReference type="PROSITE" id="PS51449"/>
    </source>
</evidence>
<name>A0A9D0ZGG6_9FIRM</name>
<evidence type="ECO:0000259" key="10">
    <source>
        <dbReference type="PROSITE" id="PS51918"/>
    </source>
</evidence>